<evidence type="ECO:0000256" key="2">
    <source>
        <dbReference type="SAM" id="SignalP"/>
    </source>
</evidence>
<name>A0A0A9DUP1_ARUDO</name>
<evidence type="ECO:0000256" key="1">
    <source>
        <dbReference type="SAM" id="Phobius"/>
    </source>
</evidence>
<sequence>MFMQFPFFCYLVRLFSVCLLCISSSAAIDLLKQLKAKDEISTYMVVDQICFWIDLLGIGISVASDFHSGSKIIQIFCLIHIPVLLWKFALLPLACCRVIA</sequence>
<dbReference type="AlphaFoldDB" id="A0A0A9DUP1"/>
<protein>
    <submittedName>
        <fullName evidence="3">Uncharacterized protein</fullName>
    </submittedName>
</protein>
<reference evidence="3" key="1">
    <citation type="submission" date="2014-09" db="EMBL/GenBank/DDBJ databases">
        <authorList>
            <person name="Magalhaes I.L.F."/>
            <person name="Oliveira U."/>
            <person name="Santos F.R."/>
            <person name="Vidigal T.H.D.A."/>
            <person name="Brescovit A.D."/>
            <person name="Santos A.J."/>
        </authorList>
    </citation>
    <scope>NUCLEOTIDE SEQUENCE</scope>
    <source>
        <tissue evidence="3">Shoot tissue taken approximately 20 cm above the soil surface</tissue>
    </source>
</reference>
<keyword evidence="1" id="KW-0472">Membrane</keyword>
<proteinExistence type="predicted"/>
<reference evidence="3" key="2">
    <citation type="journal article" date="2015" name="Data Brief">
        <title>Shoot transcriptome of the giant reed, Arundo donax.</title>
        <authorList>
            <person name="Barrero R.A."/>
            <person name="Guerrero F.D."/>
            <person name="Moolhuijzen P."/>
            <person name="Goolsby J.A."/>
            <person name="Tidwell J."/>
            <person name="Bellgard S.E."/>
            <person name="Bellgard M.I."/>
        </authorList>
    </citation>
    <scope>NUCLEOTIDE SEQUENCE</scope>
    <source>
        <tissue evidence="3">Shoot tissue taken approximately 20 cm above the soil surface</tissue>
    </source>
</reference>
<keyword evidence="2" id="KW-0732">Signal</keyword>
<dbReference type="EMBL" id="GBRH01205616">
    <property type="protein sequence ID" value="JAD92279.1"/>
    <property type="molecule type" value="Transcribed_RNA"/>
</dbReference>
<feature type="transmembrane region" description="Helical" evidence="1">
    <location>
        <begin position="75"/>
        <end position="94"/>
    </location>
</feature>
<accession>A0A0A9DUP1</accession>
<feature type="chain" id="PRO_5002046629" evidence="2">
    <location>
        <begin position="28"/>
        <end position="100"/>
    </location>
</feature>
<feature type="transmembrane region" description="Helical" evidence="1">
    <location>
        <begin position="43"/>
        <end position="63"/>
    </location>
</feature>
<organism evidence="3">
    <name type="scientific">Arundo donax</name>
    <name type="common">Giant reed</name>
    <name type="synonym">Donax arundinaceus</name>
    <dbReference type="NCBI Taxonomy" id="35708"/>
    <lineage>
        <taxon>Eukaryota</taxon>
        <taxon>Viridiplantae</taxon>
        <taxon>Streptophyta</taxon>
        <taxon>Embryophyta</taxon>
        <taxon>Tracheophyta</taxon>
        <taxon>Spermatophyta</taxon>
        <taxon>Magnoliopsida</taxon>
        <taxon>Liliopsida</taxon>
        <taxon>Poales</taxon>
        <taxon>Poaceae</taxon>
        <taxon>PACMAD clade</taxon>
        <taxon>Arundinoideae</taxon>
        <taxon>Arundineae</taxon>
        <taxon>Arundo</taxon>
    </lineage>
</organism>
<feature type="signal peptide" evidence="2">
    <location>
        <begin position="1"/>
        <end position="27"/>
    </location>
</feature>
<evidence type="ECO:0000313" key="3">
    <source>
        <dbReference type="EMBL" id="JAD92279.1"/>
    </source>
</evidence>
<keyword evidence="1" id="KW-0812">Transmembrane</keyword>
<keyword evidence="1" id="KW-1133">Transmembrane helix</keyword>